<keyword evidence="3" id="KW-0547">Nucleotide-binding</keyword>
<dbReference type="GO" id="GO:0015833">
    <property type="term" value="P:peptide transport"/>
    <property type="evidence" value="ECO:0007669"/>
    <property type="project" value="InterPro"/>
</dbReference>
<dbReference type="PROSITE" id="PS00211">
    <property type="entry name" value="ABC_TRANSPORTER_1"/>
    <property type="match status" value="1"/>
</dbReference>
<dbReference type="Gene3D" id="3.40.50.300">
    <property type="entry name" value="P-loop containing nucleotide triphosphate hydrolases"/>
    <property type="match status" value="1"/>
</dbReference>
<dbReference type="Proteomes" id="UP000698963">
    <property type="component" value="Unassembled WGS sequence"/>
</dbReference>
<dbReference type="InterPro" id="IPR003593">
    <property type="entry name" value="AAA+_ATPase"/>
</dbReference>
<dbReference type="InterPro" id="IPR050319">
    <property type="entry name" value="ABC_transp_ATP-bind"/>
</dbReference>
<comment type="caution">
    <text evidence="6">The sequence shown here is derived from an EMBL/GenBank/DDBJ whole genome shotgun (WGS) entry which is preliminary data.</text>
</comment>
<evidence type="ECO:0000256" key="4">
    <source>
        <dbReference type="ARBA" id="ARBA00022840"/>
    </source>
</evidence>
<dbReference type="AlphaFoldDB" id="A0A921AUH0"/>
<evidence type="ECO:0000256" key="1">
    <source>
        <dbReference type="ARBA" id="ARBA00005417"/>
    </source>
</evidence>
<evidence type="ECO:0000256" key="2">
    <source>
        <dbReference type="ARBA" id="ARBA00022448"/>
    </source>
</evidence>
<dbReference type="RefSeq" id="WP_304120245.1">
    <property type="nucleotide sequence ID" value="NZ_DYZA01000015.1"/>
</dbReference>
<organism evidence="6 7">
    <name type="scientific">Mailhella massiliensis</name>
    <dbReference type="NCBI Taxonomy" id="1903261"/>
    <lineage>
        <taxon>Bacteria</taxon>
        <taxon>Pseudomonadati</taxon>
        <taxon>Thermodesulfobacteriota</taxon>
        <taxon>Desulfovibrionia</taxon>
        <taxon>Desulfovibrionales</taxon>
        <taxon>Desulfovibrionaceae</taxon>
        <taxon>Mailhella</taxon>
    </lineage>
</organism>
<evidence type="ECO:0000313" key="7">
    <source>
        <dbReference type="Proteomes" id="UP000698963"/>
    </source>
</evidence>
<gene>
    <name evidence="6" type="ORF">K8W16_00585</name>
</gene>
<dbReference type="PANTHER" id="PTHR43776:SF7">
    <property type="entry name" value="D,D-DIPEPTIDE TRANSPORT ATP-BINDING PROTEIN DDPF-RELATED"/>
    <property type="match status" value="1"/>
</dbReference>
<dbReference type="GO" id="GO:0016887">
    <property type="term" value="F:ATP hydrolysis activity"/>
    <property type="evidence" value="ECO:0007669"/>
    <property type="project" value="InterPro"/>
</dbReference>
<dbReference type="PANTHER" id="PTHR43776">
    <property type="entry name" value="TRANSPORT ATP-BINDING PROTEIN"/>
    <property type="match status" value="1"/>
</dbReference>
<dbReference type="FunFam" id="3.40.50.300:FF:000016">
    <property type="entry name" value="Oligopeptide ABC transporter ATP-binding component"/>
    <property type="match status" value="1"/>
</dbReference>
<keyword evidence="2" id="KW-0813">Transport</keyword>
<accession>A0A921AUH0</accession>
<dbReference type="EMBL" id="DYZA01000015">
    <property type="protein sequence ID" value="HJD96130.1"/>
    <property type="molecule type" value="Genomic_DNA"/>
</dbReference>
<dbReference type="CDD" id="cd03257">
    <property type="entry name" value="ABC_NikE_OppD_transporters"/>
    <property type="match status" value="1"/>
</dbReference>
<name>A0A921AUH0_9BACT</name>
<dbReference type="SUPFAM" id="SSF52540">
    <property type="entry name" value="P-loop containing nucleoside triphosphate hydrolases"/>
    <property type="match status" value="1"/>
</dbReference>
<dbReference type="GO" id="GO:0055085">
    <property type="term" value="P:transmembrane transport"/>
    <property type="evidence" value="ECO:0007669"/>
    <property type="project" value="UniProtKB-ARBA"/>
</dbReference>
<dbReference type="Pfam" id="PF08352">
    <property type="entry name" value="oligo_HPY"/>
    <property type="match status" value="1"/>
</dbReference>
<dbReference type="Pfam" id="PF00005">
    <property type="entry name" value="ABC_tran"/>
    <property type="match status" value="1"/>
</dbReference>
<keyword evidence="4 6" id="KW-0067">ATP-binding</keyword>
<reference evidence="6" key="1">
    <citation type="journal article" date="2021" name="PeerJ">
        <title>Extensive microbial diversity within the chicken gut microbiome revealed by metagenomics and culture.</title>
        <authorList>
            <person name="Gilroy R."/>
            <person name="Ravi A."/>
            <person name="Getino M."/>
            <person name="Pursley I."/>
            <person name="Horton D.L."/>
            <person name="Alikhan N.F."/>
            <person name="Baker D."/>
            <person name="Gharbi K."/>
            <person name="Hall N."/>
            <person name="Watson M."/>
            <person name="Adriaenssens E.M."/>
            <person name="Foster-Nyarko E."/>
            <person name="Jarju S."/>
            <person name="Secka A."/>
            <person name="Antonio M."/>
            <person name="Oren A."/>
            <person name="Chaudhuri R.R."/>
            <person name="La Ragione R."/>
            <person name="Hildebrand F."/>
            <person name="Pallen M.J."/>
        </authorList>
    </citation>
    <scope>NUCLEOTIDE SEQUENCE</scope>
    <source>
        <strain evidence="6">ChiGjej2B2-19336</strain>
    </source>
</reference>
<comment type="similarity">
    <text evidence="1">Belongs to the ABC transporter superfamily.</text>
</comment>
<dbReference type="GO" id="GO:0005524">
    <property type="term" value="F:ATP binding"/>
    <property type="evidence" value="ECO:0007669"/>
    <property type="project" value="UniProtKB-KW"/>
</dbReference>
<evidence type="ECO:0000256" key="3">
    <source>
        <dbReference type="ARBA" id="ARBA00022741"/>
    </source>
</evidence>
<protein>
    <submittedName>
        <fullName evidence="6">ATP-binding cassette domain-containing protein</fullName>
    </submittedName>
</protein>
<dbReference type="InterPro" id="IPR017871">
    <property type="entry name" value="ABC_transporter-like_CS"/>
</dbReference>
<dbReference type="InterPro" id="IPR013563">
    <property type="entry name" value="Oligopep_ABC_C"/>
</dbReference>
<dbReference type="PROSITE" id="PS50893">
    <property type="entry name" value="ABC_TRANSPORTER_2"/>
    <property type="match status" value="1"/>
</dbReference>
<dbReference type="SMART" id="SM00382">
    <property type="entry name" value="AAA"/>
    <property type="match status" value="1"/>
</dbReference>
<evidence type="ECO:0000313" key="6">
    <source>
        <dbReference type="EMBL" id="HJD96130.1"/>
    </source>
</evidence>
<dbReference type="NCBIfam" id="TIGR01727">
    <property type="entry name" value="oligo_HPY"/>
    <property type="match status" value="1"/>
</dbReference>
<dbReference type="InterPro" id="IPR027417">
    <property type="entry name" value="P-loop_NTPase"/>
</dbReference>
<feature type="domain" description="ABC transporter" evidence="5">
    <location>
        <begin position="5"/>
        <end position="257"/>
    </location>
</feature>
<sequence>MDALLELIQVSREFSVRRGFFDPRPASVKAVDKVSLALFPGETLGLVGESGCGKSTLARLATGLLSPSSGEVLLSGRPLREWTAFEKASRIQMIFQDPFSSLDPRQTVGSSIAEPFVLAAKASGRSLSRRESREKVQDILSRVGLQPEHIDRYPHEFSGGQRQRVAVARAIVAGPGVMVCDEPVSALDASVQAQVLNLLKDMQENMGLAYLFISHDLGVIGFMSDKVAVMYLGRVVETAPCRELFAHAAHPYTEALMAAAPSRDPALRGRTALLSGEMPSPLSPPPGCAFHPRCPYAKPLCREEEPPLVSVNQGHAVRCHFPL</sequence>
<proteinExistence type="inferred from homology"/>
<reference evidence="6" key="2">
    <citation type="submission" date="2021-09" db="EMBL/GenBank/DDBJ databases">
        <authorList>
            <person name="Gilroy R."/>
        </authorList>
    </citation>
    <scope>NUCLEOTIDE SEQUENCE</scope>
    <source>
        <strain evidence="6">ChiGjej2B2-19336</strain>
    </source>
</reference>
<dbReference type="InterPro" id="IPR003439">
    <property type="entry name" value="ABC_transporter-like_ATP-bd"/>
</dbReference>
<evidence type="ECO:0000259" key="5">
    <source>
        <dbReference type="PROSITE" id="PS50893"/>
    </source>
</evidence>